<keyword evidence="2" id="KW-0732">Signal</keyword>
<feature type="chain" id="PRO_5012151352" evidence="2">
    <location>
        <begin position="27"/>
        <end position="112"/>
    </location>
</feature>
<evidence type="ECO:0000313" key="3">
    <source>
        <dbReference type="EMBL" id="ATB42891.1"/>
    </source>
</evidence>
<feature type="region of interest" description="Disordered" evidence="1">
    <location>
        <begin position="26"/>
        <end position="50"/>
    </location>
</feature>
<sequence length="112" mass="12080">MKKDSSEQYLKYLGALALTVATPATAAQPEAAPMPSSESEVQASQNLKTLTASMQAAEHGYSIPSVPPSWPESTYVRRVIYIPPIKTTVAERQAPVNTSLSQLMDEVSKKSV</sequence>
<feature type="signal peptide" evidence="2">
    <location>
        <begin position="1"/>
        <end position="26"/>
    </location>
</feature>
<dbReference type="AlphaFoldDB" id="A0A250JHK9"/>
<evidence type="ECO:0000313" key="4">
    <source>
        <dbReference type="Proteomes" id="UP000217257"/>
    </source>
</evidence>
<feature type="compositionally biased region" description="Polar residues" evidence="1">
    <location>
        <begin position="36"/>
        <end position="50"/>
    </location>
</feature>
<organism evidence="3 4">
    <name type="scientific">Cystobacter fuscus</name>
    <dbReference type="NCBI Taxonomy" id="43"/>
    <lineage>
        <taxon>Bacteria</taxon>
        <taxon>Pseudomonadati</taxon>
        <taxon>Myxococcota</taxon>
        <taxon>Myxococcia</taxon>
        <taxon>Myxococcales</taxon>
        <taxon>Cystobacterineae</taxon>
        <taxon>Archangiaceae</taxon>
        <taxon>Cystobacter</taxon>
    </lineage>
</organism>
<dbReference type="Proteomes" id="UP000217257">
    <property type="component" value="Chromosome"/>
</dbReference>
<protein>
    <submittedName>
        <fullName evidence="3">Uncharacterized protein</fullName>
    </submittedName>
</protein>
<proteinExistence type="predicted"/>
<dbReference type="RefSeq" id="WP_095990381.1">
    <property type="nucleotide sequence ID" value="NZ_CP022098.1"/>
</dbReference>
<name>A0A250JHK9_9BACT</name>
<accession>A0A250JHK9</accession>
<reference evidence="3 4" key="1">
    <citation type="submission" date="2017-06" db="EMBL/GenBank/DDBJ databases">
        <title>Sequencing and comparative analysis of myxobacterial genomes.</title>
        <authorList>
            <person name="Rupp O."/>
            <person name="Goesmann A."/>
            <person name="Sogaard-Andersen L."/>
        </authorList>
    </citation>
    <scope>NUCLEOTIDE SEQUENCE [LARGE SCALE GENOMIC DNA]</scope>
    <source>
        <strain evidence="3 4">DSM 52655</strain>
    </source>
</reference>
<dbReference type="EMBL" id="CP022098">
    <property type="protein sequence ID" value="ATB42891.1"/>
    <property type="molecule type" value="Genomic_DNA"/>
</dbReference>
<evidence type="ECO:0000256" key="1">
    <source>
        <dbReference type="SAM" id="MobiDB-lite"/>
    </source>
</evidence>
<gene>
    <name evidence="3" type="ORF">CYFUS_008370</name>
</gene>
<dbReference type="KEGG" id="cfus:CYFUS_008370"/>
<evidence type="ECO:0000256" key="2">
    <source>
        <dbReference type="SAM" id="SignalP"/>
    </source>
</evidence>